<gene>
    <name evidence="4" type="ORF">FSP39_014356</name>
</gene>
<dbReference type="GO" id="GO:0000379">
    <property type="term" value="P:tRNA-type intron splice site recognition and cleavage"/>
    <property type="evidence" value="ECO:0007669"/>
    <property type="project" value="TreeGrafter"/>
</dbReference>
<dbReference type="InterPro" id="IPR024337">
    <property type="entry name" value="tRNA_splic_suSen54"/>
</dbReference>
<dbReference type="EMBL" id="VSWD01000010">
    <property type="protein sequence ID" value="KAK3090756.1"/>
    <property type="molecule type" value="Genomic_DNA"/>
</dbReference>
<proteinExistence type="inferred from homology"/>
<dbReference type="PANTHER" id="PTHR21027">
    <property type="entry name" value="TRNA-SPLICING ENDONUCLEASE SUBUNIT SEN54"/>
    <property type="match status" value="1"/>
</dbReference>
<keyword evidence="2" id="KW-0819">tRNA processing</keyword>
<protein>
    <recommendedName>
        <fullName evidence="3">tRNA-splicing endonuclease subunit Sen54 N-terminal domain-containing protein</fullName>
    </recommendedName>
</protein>
<evidence type="ECO:0000259" key="3">
    <source>
        <dbReference type="Pfam" id="PF12928"/>
    </source>
</evidence>
<dbReference type="AlphaFoldDB" id="A0AA88XZ03"/>
<feature type="domain" description="tRNA-splicing endonuclease subunit Sen54 N-terminal" evidence="3">
    <location>
        <begin position="81"/>
        <end position="146"/>
    </location>
</feature>
<name>A0AA88XZ03_PINIB</name>
<dbReference type="Pfam" id="PF12928">
    <property type="entry name" value="tRNA_int_end_N2"/>
    <property type="match status" value="1"/>
</dbReference>
<comment type="caution">
    <text evidence="4">The sequence shown here is derived from an EMBL/GenBank/DDBJ whole genome shotgun (WGS) entry which is preliminary data.</text>
</comment>
<sequence>MLQSRNFPPPPPTKITTFTVLVLIIQIVYNYLFHSAGELIKHSQRANKSLPQRGGHKDFSPDDGWLQAKRLEKFLEERNECLSEERVERLGSLVQGEWVPEKQLVELHKEMGKFWAQMGFVDEKRMWLYPEEALYLMESNILEVWYRGLPVSIQQAYVAFLNTDMSDDEYQVYAHLRRLGYVVIRHQGKLPFTRYERQIGLDKHIKVKSRKRTKQKQGNDVKTSCKKMKTEPVEVEVYLPGQAGTKAESKDGNCDIEENGRDKFHKLHRTKGNVLIHEKGDDIVIQEQQNLSVEMEYKIHQDDDSGCKWGSYDNCRYQLHYESKTKHSSWDFDSINLPNIASLKIVEMEKPSAHLLPAGVDPPKEKYRFDVNHYFRSRSKEKRSSNRYNNEEDSIYELDFSYAEMIRKQRSVQASNWSEYKVKIRHVDENSVLVSPASHYFDEKVPPLLQPEDAWSTNYQHVFLLSRLKIPQLDIQKVSFDVYLPNAKFKKSRPGVPNHRVIVNR</sequence>
<reference evidence="4" key="1">
    <citation type="submission" date="2019-08" db="EMBL/GenBank/DDBJ databases">
        <title>The improved chromosome-level genome for the pearl oyster Pinctada fucata martensii using PacBio sequencing and Hi-C.</title>
        <authorList>
            <person name="Zheng Z."/>
        </authorList>
    </citation>
    <scope>NUCLEOTIDE SEQUENCE</scope>
    <source>
        <strain evidence="4">ZZ-2019</strain>
        <tissue evidence="4">Adductor muscle</tissue>
    </source>
</reference>
<evidence type="ECO:0000256" key="1">
    <source>
        <dbReference type="ARBA" id="ARBA00005736"/>
    </source>
</evidence>
<dbReference type="GO" id="GO:0000214">
    <property type="term" value="C:tRNA-intron endonuclease complex"/>
    <property type="evidence" value="ECO:0007669"/>
    <property type="project" value="TreeGrafter"/>
</dbReference>
<dbReference type="Proteomes" id="UP001186944">
    <property type="component" value="Unassembled WGS sequence"/>
</dbReference>
<evidence type="ECO:0000313" key="4">
    <source>
        <dbReference type="EMBL" id="KAK3090756.1"/>
    </source>
</evidence>
<dbReference type="InterPro" id="IPR024336">
    <property type="entry name" value="tRNA_splic_suSen54_N"/>
</dbReference>
<organism evidence="4 5">
    <name type="scientific">Pinctada imbricata</name>
    <name type="common">Atlantic pearl-oyster</name>
    <name type="synonym">Pinctada martensii</name>
    <dbReference type="NCBI Taxonomy" id="66713"/>
    <lineage>
        <taxon>Eukaryota</taxon>
        <taxon>Metazoa</taxon>
        <taxon>Spiralia</taxon>
        <taxon>Lophotrochozoa</taxon>
        <taxon>Mollusca</taxon>
        <taxon>Bivalvia</taxon>
        <taxon>Autobranchia</taxon>
        <taxon>Pteriomorphia</taxon>
        <taxon>Pterioida</taxon>
        <taxon>Pterioidea</taxon>
        <taxon>Pteriidae</taxon>
        <taxon>Pinctada</taxon>
    </lineage>
</organism>
<dbReference type="PANTHER" id="PTHR21027:SF1">
    <property type="entry name" value="TRNA-SPLICING ENDONUCLEASE SUBUNIT SEN54"/>
    <property type="match status" value="1"/>
</dbReference>
<evidence type="ECO:0000256" key="2">
    <source>
        <dbReference type="ARBA" id="ARBA00022694"/>
    </source>
</evidence>
<accession>A0AA88XZ03</accession>
<evidence type="ECO:0000313" key="5">
    <source>
        <dbReference type="Proteomes" id="UP001186944"/>
    </source>
</evidence>
<comment type="similarity">
    <text evidence="1">Belongs to the SEN54 family.</text>
</comment>
<keyword evidence="5" id="KW-1185">Reference proteome</keyword>